<evidence type="ECO:0008006" key="3">
    <source>
        <dbReference type="Google" id="ProtNLM"/>
    </source>
</evidence>
<sequence>MYGQQHIGRALLTPDEVRTLRPDRQLLFLAGQRPIVAAKLRYYADREFAGRFDPA</sequence>
<dbReference type="Pfam" id="PF02534">
    <property type="entry name" value="T4SS-DNA_transf"/>
    <property type="match status" value="1"/>
</dbReference>
<proteinExistence type="predicted"/>
<name>A0A916X0F7_9SPHN</name>
<protein>
    <recommendedName>
        <fullName evidence="3">Conjugal transfer protein TraG</fullName>
    </recommendedName>
</protein>
<dbReference type="InterPro" id="IPR003688">
    <property type="entry name" value="TraG/VirD4"/>
</dbReference>
<dbReference type="Gene3D" id="3.40.50.300">
    <property type="entry name" value="P-loop containing nucleotide triphosphate hydrolases"/>
    <property type="match status" value="1"/>
</dbReference>
<dbReference type="EMBL" id="BMIH01000010">
    <property type="protein sequence ID" value="GGB43649.1"/>
    <property type="molecule type" value="Genomic_DNA"/>
</dbReference>
<evidence type="ECO:0000313" key="1">
    <source>
        <dbReference type="EMBL" id="GGB43649.1"/>
    </source>
</evidence>
<gene>
    <name evidence="1" type="ORF">GCM10011380_36360</name>
</gene>
<dbReference type="Proteomes" id="UP000623067">
    <property type="component" value="Unassembled WGS sequence"/>
</dbReference>
<comment type="caution">
    <text evidence="1">The sequence shown here is derived from an EMBL/GenBank/DDBJ whole genome shotgun (WGS) entry which is preliminary data.</text>
</comment>
<dbReference type="GO" id="GO:0016020">
    <property type="term" value="C:membrane"/>
    <property type="evidence" value="ECO:0007669"/>
    <property type="project" value="InterPro"/>
</dbReference>
<accession>A0A916X0F7</accession>
<reference evidence="1" key="1">
    <citation type="journal article" date="2014" name="Int. J. Syst. Evol. Microbiol.">
        <title>Complete genome sequence of Corynebacterium casei LMG S-19264T (=DSM 44701T), isolated from a smear-ripened cheese.</title>
        <authorList>
            <consortium name="US DOE Joint Genome Institute (JGI-PGF)"/>
            <person name="Walter F."/>
            <person name="Albersmeier A."/>
            <person name="Kalinowski J."/>
            <person name="Ruckert C."/>
        </authorList>
    </citation>
    <scope>NUCLEOTIDE SEQUENCE</scope>
    <source>
        <strain evidence="1">CGMCC 1.15330</strain>
    </source>
</reference>
<dbReference type="AlphaFoldDB" id="A0A916X0F7"/>
<keyword evidence="2" id="KW-1185">Reference proteome</keyword>
<reference evidence="1" key="2">
    <citation type="submission" date="2020-09" db="EMBL/GenBank/DDBJ databases">
        <authorList>
            <person name="Sun Q."/>
            <person name="Zhou Y."/>
        </authorList>
    </citation>
    <scope>NUCLEOTIDE SEQUENCE</scope>
    <source>
        <strain evidence="1">CGMCC 1.15330</strain>
    </source>
</reference>
<dbReference type="InterPro" id="IPR027417">
    <property type="entry name" value="P-loop_NTPase"/>
</dbReference>
<organism evidence="1 2">
    <name type="scientific">Sphingomonas metalli</name>
    <dbReference type="NCBI Taxonomy" id="1779358"/>
    <lineage>
        <taxon>Bacteria</taxon>
        <taxon>Pseudomonadati</taxon>
        <taxon>Pseudomonadota</taxon>
        <taxon>Alphaproteobacteria</taxon>
        <taxon>Sphingomonadales</taxon>
        <taxon>Sphingomonadaceae</taxon>
        <taxon>Sphingomonas</taxon>
    </lineage>
</organism>
<evidence type="ECO:0000313" key="2">
    <source>
        <dbReference type="Proteomes" id="UP000623067"/>
    </source>
</evidence>